<evidence type="ECO:0000313" key="4">
    <source>
        <dbReference type="Proteomes" id="UP000219331"/>
    </source>
</evidence>
<protein>
    <submittedName>
        <fullName evidence="3">Flp pilus assembly protein TadG</fullName>
    </submittedName>
</protein>
<keyword evidence="1" id="KW-1133">Transmembrane helix</keyword>
<dbReference type="AlphaFoldDB" id="A0A285R7N3"/>
<keyword evidence="4" id="KW-1185">Reference proteome</keyword>
<dbReference type="Pfam" id="PF07811">
    <property type="entry name" value="TadE"/>
    <property type="match status" value="1"/>
</dbReference>
<accession>A0A285R7N3</accession>
<organism evidence="3 4">
    <name type="scientific">Stappia indica</name>
    <dbReference type="NCBI Taxonomy" id="538381"/>
    <lineage>
        <taxon>Bacteria</taxon>
        <taxon>Pseudomonadati</taxon>
        <taxon>Pseudomonadota</taxon>
        <taxon>Alphaproteobacteria</taxon>
        <taxon>Hyphomicrobiales</taxon>
        <taxon>Stappiaceae</taxon>
        <taxon>Stappia</taxon>
    </lineage>
</organism>
<gene>
    <name evidence="3" type="ORF">SAMN05421512_101352</name>
</gene>
<evidence type="ECO:0000256" key="1">
    <source>
        <dbReference type="SAM" id="Phobius"/>
    </source>
</evidence>
<feature type="transmembrane region" description="Helical" evidence="1">
    <location>
        <begin position="20"/>
        <end position="40"/>
    </location>
</feature>
<dbReference type="STRING" id="538381.GCA_001696535_01479"/>
<keyword evidence="1" id="KW-0812">Transmembrane</keyword>
<evidence type="ECO:0000313" key="3">
    <source>
        <dbReference type="EMBL" id="SOB89894.1"/>
    </source>
</evidence>
<sequence>MLADLKHFLRARSGASAVEFALVLPVFILVMLGIIAYGIYFGATHSVAQLAADAARASIAGLSDQERVRIVTDHVQRNAGQYALIDASSVTVDAGPVAGDVTQFKVAVVYDASRLPIWTLGPILPLPSQTIRRVAVIKRGGY</sequence>
<name>A0A285R7N3_9HYPH</name>
<feature type="domain" description="TadE-like" evidence="2">
    <location>
        <begin position="14"/>
        <end position="56"/>
    </location>
</feature>
<keyword evidence="1" id="KW-0472">Membrane</keyword>
<dbReference type="RefSeq" id="WP_097173828.1">
    <property type="nucleotide sequence ID" value="NZ_JAJGNR010000001.1"/>
</dbReference>
<reference evidence="3 4" key="1">
    <citation type="submission" date="2017-08" db="EMBL/GenBank/DDBJ databases">
        <authorList>
            <person name="de Groot N.N."/>
        </authorList>
    </citation>
    <scope>NUCLEOTIDE SEQUENCE [LARGE SCALE GENOMIC DNA]</scope>
    <source>
        <strain evidence="3 4">USBA 352</strain>
    </source>
</reference>
<dbReference type="InterPro" id="IPR012495">
    <property type="entry name" value="TadE-like_dom"/>
</dbReference>
<dbReference type="OrthoDB" id="7856227at2"/>
<proteinExistence type="predicted"/>
<dbReference type="EMBL" id="OBML01000001">
    <property type="protein sequence ID" value="SOB89894.1"/>
    <property type="molecule type" value="Genomic_DNA"/>
</dbReference>
<dbReference type="Proteomes" id="UP000219331">
    <property type="component" value="Unassembled WGS sequence"/>
</dbReference>
<evidence type="ECO:0000259" key="2">
    <source>
        <dbReference type="Pfam" id="PF07811"/>
    </source>
</evidence>